<comment type="caution">
    <text evidence="1">The sequence shown here is derived from an EMBL/GenBank/DDBJ whole genome shotgun (WGS) entry which is preliminary data.</text>
</comment>
<evidence type="ECO:0000313" key="2">
    <source>
        <dbReference type="Proteomes" id="UP000236910"/>
    </source>
</evidence>
<gene>
    <name evidence="1" type="ORF">C0175_01575</name>
</gene>
<evidence type="ECO:0000313" key="1">
    <source>
        <dbReference type="EMBL" id="PMP83546.1"/>
    </source>
</evidence>
<organism evidence="1 2">
    <name type="scientific">Caldisericum exile</name>
    <dbReference type="NCBI Taxonomy" id="693075"/>
    <lineage>
        <taxon>Bacteria</taxon>
        <taxon>Pseudomonadati</taxon>
        <taxon>Caldisericota/Cryosericota group</taxon>
        <taxon>Caldisericota</taxon>
        <taxon>Caldisericia</taxon>
        <taxon>Caldisericales</taxon>
        <taxon>Caldisericaceae</taxon>
        <taxon>Caldisericum</taxon>
    </lineage>
</organism>
<reference evidence="1 2" key="1">
    <citation type="submission" date="2018-01" db="EMBL/GenBank/DDBJ databases">
        <title>Metagenomic assembled genomes from two thermal pools in the Uzon Caldera, Kamchatka, Russia.</title>
        <authorList>
            <person name="Wilkins L."/>
            <person name="Ettinger C."/>
        </authorList>
    </citation>
    <scope>NUCLEOTIDE SEQUENCE [LARGE SCALE GENOMIC DNA]</scope>
    <source>
        <strain evidence="1">ARK-10</strain>
    </source>
</reference>
<dbReference type="AlphaFoldDB" id="A0A2J6X8K3"/>
<dbReference type="Proteomes" id="UP000236910">
    <property type="component" value="Unassembled WGS sequence"/>
</dbReference>
<dbReference type="EMBL" id="PNIX01000094">
    <property type="protein sequence ID" value="PMP83546.1"/>
    <property type="molecule type" value="Genomic_DNA"/>
</dbReference>
<accession>A0A2J6X8K3</accession>
<sequence>ETLKVIENLDFETVNVGLAGGVFENSKVFSEVFLGVLSKRVKVNVVKRKTSNEIASILMAEKGIKNV</sequence>
<feature type="non-terminal residue" evidence="1">
    <location>
        <position position="1"/>
    </location>
</feature>
<proteinExistence type="predicted"/>
<name>A0A2J6X8K3_9BACT</name>
<protein>
    <submittedName>
        <fullName evidence="1">Uncharacterized protein</fullName>
    </submittedName>
</protein>